<gene>
    <name evidence="3" type="ORF">AGR4C_pb20180</name>
</gene>
<reference evidence="3 4" key="1">
    <citation type="submission" date="2016-01" db="EMBL/GenBank/DDBJ databases">
        <authorList>
            <person name="Oliw E.H."/>
        </authorList>
    </citation>
    <scope>NUCLEOTIDE SEQUENCE [LARGE SCALE GENOMIC DNA]</scope>
    <source>
        <strain evidence="3 4">Kerr 14</strain>
    </source>
</reference>
<feature type="transmembrane region" description="Helical" evidence="1">
    <location>
        <begin position="33"/>
        <end position="51"/>
    </location>
</feature>
<evidence type="ECO:0000313" key="4">
    <source>
        <dbReference type="Proteomes" id="UP000191897"/>
    </source>
</evidence>
<organism evidence="3 4">
    <name type="scientific">Agrobacterium tumefaciens str. Kerr 14</name>
    <dbReference type="NCBI Taxonomy" id="1183424"/>
    <lineage>
        <taxon>Bacteria</taxon>
        <taxon>Pseudomonadati</taxon>
        <taxon>Pseudomonadota</taxon>
        <taxon>Alphaproteobacteria</taxon>
        <taxon>Hyphomicrobiales</taxon>
        <taxon>Rhizobiaceae</taxon>
        <taxon>Rhizobium/Agrobacterium group</taxon>
        <taxon>Agrobacterium</taxon>
        <taxon>Agrobacterium tumefaciens complex</taxon>
    </lineage>
</organism>
<evidence type="ECO:0000313" key="3">
    <source>
        <dbReference type="EMBL" id="CUX67646.1"/>
    </source>
</evidence>
<keyword evidence="1" id="KW-0472">Membrane</keyword>
<keyword evidence="1" id="KW-1133">Transmembrane helix</keyword>
<dbReference type="RefSeq" id="WP_080868053.1">
    <property type="nucleotide sequence ID" value="NZ_LT009733.1"/>
</dbReference>
<feature type="domain" description="SPW repeat-containing integral membrane" evidence="2">
    <location>
        <begin position="9"/>
        <end position="106"/>
    </location>
</feature>
<name>A0A1S7SE40_AGRTU</name>
<sequence>MRFIPTRVHGILDYLVGLIVIALPIAFPLQGAAFVTLVGLGLFAILYSLFTDYELGVVRFLRLRFHLALDVLFGAVMISTPMIVDLPAAIHWLVYAIGIMAIALALTTQIRATGTAS</sequence>
<proteinExistence type="predicted"/>
<dbReference type="EMBL" id="FBWC01000041">
    <property type="protein sequence ID" value="CUX67646.1"/>
    <property type="molecule type" value="Genomic_DNA"/>
</dbReference>
<protein>
    <recommendedName>
        <fullName evidence="2">SPW repeat-containing integral membrane domain-containing protein</fullName>
    </recommendedName>
</protein>
<evidence type="ECO:0000259" key="2">
    <source>
        <dbReference type="Pfam" id="PF03779"/>
    </source>
</evidence>
<feature type="transmembrane region" description="Helical" evidence="1">
    <location>
        <begin position="89"/>
        <end position="107"/>
    </location>
</feature>
<feature type="transmembrane region" description="Helical" evidence="1">
    <location>
        <begin position="63"/>
        <end position="83"/>
    </location>
</feature>
<accession>A0A1S7SE40</accession>
<feature type="transmembrane region" description="Helical" evidence="1">
    <location>
        <begin position="12"/>
        <end position="27"/>
    </location>
</feature>
<keyword evidence="1" id="KW-0812">Transmembrane</keyword>
<dbReference type="InterPro" id="IPR005530">
    <property type="entry name" value="SPW"/>
</dbReference>
<dbReference type="AlphaFoldDB" id="A0A1S7SE40"/>
<dbReference type="Proteomes" id="UP000191897">
    <property type="component" value="Unassembled WGS sequence"/>
</dbReference>
<evidence type="ECO:0000256" key="1">
    <source>
        <dbReference type="SAM" id="Phobius"/>
    </source>
</evidence>
<dbReference type="Pfam" id="PF03779">
    <property type="entry name" value="SPW"/>
    <property type="match status" value="1"/>
</dbReference>